<organism evidence="1 2">
    <name type="scientific">Ramularia collo-cygni</name>
    <dbReference type="NCBI Taxonomy" id="112498"/>
    <lineage>
        <taxon>Eukaryota</taxon>
        <taxon>Fungi</taxon>
        <taxon>Dikarya</taxon>
        <taxon>Ascomycota</taxon>
        <taxon>Pezizomycotina</taxon>
        <taxon>Dothideomycetes</taxon>
        <taxon>Dothideomycetidae</taxon>
        <taxon>Mycosphaerellales</taxon>
        <taxon>Mycosphaerellaceae</taxon>
        <taxon>Ramularia</taxon>
    </lineage>
</organism>
<proteinExistence type="predicted"/>
<gene>
    <name evidence="1" type="ORF">RCC_05139</name>
</gene>
<dbReference type="RefSeq" id="XP_023626183.1">
    <property type="nucleotide sequence ID" value="XM_023770415.1"/>
</dbReference>
<dbReference type="Proteomes" id="UP000225277">
    <property type="component" value="Unassembled WGS sequence"/>
</dbReference>
<evidence type="ECO:0000313" key="1">
    <source>
        <dbReference type="EMBL" id="CZT19293.1"/>
    </source>
</evidence>
<evidence type="ECO:0000313" key="2">
    <source>
        <dbReference type="Proteomes" id="UP000225277"/>
    </source>
</evidence>
<reference evidence="1 2" key="1">
    <citation type="submission" date="2016-03" db="EMBL/GenBank/DDBJ databases">
        <authorList>
            <person name="Ploux O."/>
        </authorList>
    </citation>
    <scope>NUCLEOTIDE SEQUENCE [LARGE SCALE GENOMIC DNA]</scope>
    <source>
        <strain evidence="1 2">URUG2</strain>
    </source>
</reference>
<evidence type="ECO:0008006" key="3">
    <source>
        <dbReference type="Google" id="ProtNLM"/>
    </source>
</evidence>
<dbReference type="OrthoDB" id="413361at2759"/>
<dbReference type="AlphaFoldDB" id="A0A2D3VF64"/>
<protein>
    <recommendedName>
        <fullName evidence="3">DUF4219 domain-containing protein</fullName>
    </recommendedName>
</protein>
<accession>A0A2D3VF64</accession>
<keyword evidence="2" id="KW-1185">Reference proteome</keyword>
<dbReference type="GeneID" id="35600307"/>
<sequence length="112" mass="13264">MRHIDVPAHIPNLSRYTDNFLTWYIDMKALLRRHDLWDCVANEVGSPEWEEHDSEEWETNVVEAADFMTLFIAEEFKRKLKPEDFDNGYELMIKLEEIHDVSFDGKGNFLAS</sequence>
<dbReference type="EMBL" id="FJUY01000007">
    <property type="protein sequence ID" value="CZT19293.1"/>
    <property type="molecule type" value="Genomic_DNA"/>
</dbReference>
<name>A0A2D3VF64_9PEZI</name>